<evidence type="ECO:0008006" key="3">
    <source>
        <dbReference type="Google" id="ProtNLM"/>
    </source>
</evidence>
<comment type="caution">
    <text evidence="1">The sequence shown here is derived from an EMBL/GenBank/DDBJ whole genome shotgun (WGS) entry which is preliminary data.</text>
</comment>
<organism evidence="1 2">
    <name type="scientific">Rapidithrix thailandica</name>
    <dbReference type="NCBI Taxonomy" id="413964"/>
    <lineage>
        <taxon>Bacteria</taxon>
        <taxon>Pseudomonadati</taxon>
        <taxon>Bacteroidota</taxon>
        <taxon>Cytophagia</taxon>
        <taxon>Cytophagales</taxon>
        <taxon>Flammeovirgaceae</taxon>
        <taxon>Rapidithrix</taxon>
    </lineage>
</organism>
<reference evidence="1 2" key="1">
    <citation type="submission" date="2024-04" db="EMBL/GenBank/DDBJ databases">
        <title>Novel genus in family Flammeovirgaceae.</title>
        <authorList>
            <person name="Nguyen T.H."/>
            <person name="Vuong T.Q."/>
            <person name="Le H."/>
            <person name="Kim S.-G."/>
        </authorList>
    </citation>
    <scope>NUCLEOTIDE SEQUENCE [LARGE SCALE GENOMIC DNA]</scope>
    <source>
        <strain evidence="1 2">JCM 23209</strain>
    </source>
</reference>
<evidence type="ECO:0000313" key="2">
    <source>
        <dbReference type="Proteomes" id="UP001403385"/>
    </source>
</evidence>
<evidence type="ECO:0000313" key="1">
    <source>
        <dbReference type="EMBL" id="MEN7551459.1"/>
    </source>
</evidence>
<dbReference type="AlphaFoldDB" id="A0AAW9S2P2"/>
<accession>A0AAW9S2P2</accession>
<gene>
    <name evidence="1" type="ORF">AAG747_26315</name>
</gene>
<sequence length="140" mass="16408">MDLILDERHTKVIFHEDARFLEVRIEGRVPSGDFKFAHQHTLQFAEANHVHRILINESKLEKLDPLTVGWLLTNYIPNLFLKLGFKLKLAIVKSETYFTRTTNQLSALAFKKLKSQFQIEFFNTPEDAQSWLTGTQKYLE</sequence>
<proteinExistence type="predicted"/>
<keyword evidence="2" id="KW-1185">Reference proteome</keyword>
<dbReference type="RefSeq" id="WP_346824240.1">
    <property type="nucleotide sequence ID" value="NZ_JBDKWZ010000022.1"/>
</dbReference>
<name>A0AAW9S2P2_9BACT</name>
<protein>
    <recommendedName>
        <fullName evidence="3">STAS/SEC14 domain-containing protein</fullName>
    </recommendedName>
</protein>
<dbReference type="EMBL" id="JBDKWZ010000022">
    <property type="protein sequence ID" value="MEN7551459.1"/>
    <property type="molecule type" value="Genomic_DNA"/>
</dbReference>
<dbReference type="Proteomes" id="UP001403385">
    <property type="component" value="Unassembled WGS sequence"/>
</dbReference>